<feature type="domain" description="ABC1 atypical kinase-like" evidence="2">
    <location>
        <begin position="461"/>
        <end position="721"/>
    </location>
</feature>
<dbReference type="GeneID" id="19016097"/>
<feature type="compositionally biased region" description="Low complexity" evidence="1">
    <location>
        <begin position="103"/>
        <end position="113"/>
    </location>
</feature>
<dbReference type="Pfam" id="PF03109">
    <property type="entry name" value="ABC1"/>
    <property type="match status" value="1"/>
</dbReference>
<feature type="compositionally biased region" description="Polar residues" evidence="1">
    <location>
        <begin position="869"/>
        <end position="881"/>
    </location>
</feature>
<organism evidence="3 4">
    <name type="scientific">Bathycoccus prasinos</name>
    <dbReference type="NCBI Taxonomy" id="41875"/>
    <lineage>
        <taxon>Eukaryota</taxon>
        <taxon>Viridiplantae</taxon>
        <taxon>Chlorophyta</taxon>
        <taxon>Mamiellophyceae</taxon>
        <taxon>Mamiellales</taxon>
        <taxon>Bathycoccaceae</taxon>
        <taxon>Bathycoccus</taxon>
    </lineage>
</organism>
<dbReference type="InterPro" id="IPR051130">
    <property type="entry name" value="Mito_struct-func_regulator"/>
</dbReference>
<reference evidence="3 4" key="1">
    <citation type="submission" date="2011-10" db="EMBL/GenBank/DDBJ databases">
        <authorList>
            <person name="Genoscope - CEA"/>
        </authorList>
    </citation>
    <scope>NUCLEOTIDE SEQUENCE [LARGE SCALE GENOMIC DNA]</scope>
    <source>
        <strain evidence="3 4">RCC 1105</strain>
    </source>
</reference>
<gene>
    <name evidence="3" type="ORF">Bathy04g00710</name>
</gene>
<dbReference type="AlphaFoldDB" id="K8EE88"/>
<protein>
    <recommendedName>
        <fullName evidence="2">ABC1 atypical kinase-like domain-containing protein</fullName>
    </recommendedName>
</protein>
<dbReference type="SUPFAM" id="SSF56112">
    <property type="entry name" value="Protein kinase-like (PK-like)"/>
    <property type="match status" value="1"/>
</dbReference>
<feature type="region of interest" description="Disordered" evidence="1">
    <location>
        <begin position="1"/>
        <end position="164"/>
    </location>
</feature>
<feature type="compositionally biased region" description="Low complexity" evidence="1">
    <location>
        <begin position="1"/>
        <end position="11"/>
    </location>
</feature>
<evidence type="ECO:0000313" key="4">
    <source>
        <dbReference type="Proteomes" id="UP000198341"/>
    </source>
</evidence>
<accession>K8EE88</accession>
<keyword evidence="4" id="KW-1185">Reference proteome</keyword>
<evidence type="ECO:0000256" key="1">
    <source>
        <dbReference type="SAM" id="MobiDB-lite"/>
    </source>
</evidence>
<dbReference type="PANTHER" id="PTHR43173">
    <property type="entry name" value="ABC1 FAMILY PROTEIN"/>
    <property type="match status" value="1"/>
</dbReference>
<feature type="region of interest" description="Disordered" evidence="1">
    <location>
        <begin position="279"/>
        <end position="321"/>
    </location>
</feature>
<name>K8EE88_9CHLO</name>
<dbReference type="eggNOG" id="KOG1235">
    <property type="taxonomic scope" value="Eukaryota"/>
</dbReference>
<sequence>MRSFGTTPTTNEKNENRKNESFKNHPFFLERRRRRSDDDFAKKHYPKSRLCFDLSENNTKNKNNNSASSPPPPPFPSSQMPLSSPVDGSGNDGGDFVPVLIPSLSLSSSSSSANGGGDGVGTTPTRTTAASSSSSSSSQTATSSQVVSLQAGGGNAKKRKLHSPHKRILAFSRFRREKLKEAMAMYRGNEGDRMLSFLVQTIDHVARETGKFLRLSPAKMVFVFFRQCGKVSVHAIACAFARCWMGRYAYEGARVMVFALAMVKMRDAEDIQQALTGAGKRIKKKMSPSSLKKAGQRKRKAAAGAGKGTSSNGSISSKRGGGSGVPFLPSLKSISHVVANAHKSLKPMCVDLAVTHAQVLAVRLVLKLVAPRKKRSIEYSLRVAPVMTSYILLKQKHKLLYADKPGKRALSWDQQHEWGAEQMTEIIADFGGFYRKVGQIAGTASQMMPRPYVEKFSKTMDDNPPTPFYIVRKILETELGGPLGSHFSELSRNACATASIAQVHFGRLLDGREVAVKVQTANYENVIADLKALLRTARTMKKLRLDNGMDLPTIFEAYLDVIDEEFNFKIEHEKIDYFGKLFEQTPEICDKVCAPRVVASTRKVLVMRRVRGAKLLTIFNRARQNGKRPRCPQQVSRTHSYYGGDGWNGVFFSIFRAWGEMMLTCGHFHSDPHPGNFILRGDGKLCILDWGQTKRVDDKERLHMCRLALRMSTEDYNGIASEVRAHGSVLVEKPTNEALVALSYAYFDTRPSALAEMNMLDLENSPFTKNKITQNTREGFFAIRGVFLLRGMLATCGEQMSMVEHWQDVAIANLRDAGEWYPGRFRRITTRIVNKAALQTQRTFNFGSGAKMNEVEAYAQERKSKETSSSKPAYTSFSSLW</sequence>
<feature type="region of interest" description="Disordered" evidence="1">
    <location>
        <begin position="862"/>
        <end position="881"/>
    </location>
</feature>
<dbReference type="KEGG" id="bpg:Bathy04g00710"/>
<dbReference type="CDD" id="cd05121">
    <property type="entry name" value="ABC1_ADCK3-like"/>
    <property type="match status" value="1"/>
</dbReference>
<evidence type="ECO:0000313" key="3">
    <source>
        <dbReference type="EMBL" id="CCO16284.1"/>
    </source>
</evidence>
<evidence type="ECO:0000259" key="2">
    <source>
        <dbReference type="Pfam" id="PF03109"/>
    </source>
</evidence>
<dbReference type="EMBL" id="FO082275">
    <property type="protein sequence ID" value="CCO16284.1"/>
    <property type="molecule type" value="Genomic_DNA"/>
</dbReference>
<feature type="compositionally biased region" description="Basic and acidic residues" evidence="1">
    <location>
        <begin position="12"/>
        <end position="23"/>
    </location>
</feature>
<proteinExistence type="predicted"/>
<dbReference type="InterPro" id="IPR004147">
    <property type="entry name" value="ABC1_dom"/>
</dbReference>
<dbReference type="PANTHER" id="PTHR43173:SF12">
    <property type="entry name" value="PROTEIN KINASE SUPERFAMILY PROTEIN"/>
    <property type="match status" value="1"/>
</dbReference>
<dbReference type="Proteomes" id="UP000198341">
    <property type="component" value="Chromosome 4"/>
</dbReference>
<feature type="compositionally biased region" description="Low complexity" evidence="1">
    <location>
        <begin position="121"/>
        <end position="150"/>
    </location>
</feature>
<dbReference type="RefSeq" id="XP_007513759.1">
    <property type="nucleotide sequence ID" value="XM_007513697.1"/>
</dbReference>
<feature type="compositionally biased region" description="Low complexity" evidence="1">
    <location>
        <begin position="302"/>
        <end position="318"/>
    </location>
</feature>
<feature type="compositionally biased region" description="Low complexity" evidence="1">
    <location>
        <begin position="55"/>
        <end position="68"/>
    </location>
</feature>
<dbReference type="OrthoDB" id="427480at2759"/>
<dbReference type="InterPro" id="IPR011009">
    <property type="entry name" value="Kinase-like_dom_sf"/>
</dbReference>